<organism evidence="4 5">
    <name type="scientific">Pocillopora meandrina</name>
    <dbReference type="NCBI Taxonomy" id="46732"/>
    <lineage>
        <taxon>Eukaryota</taxon>
        <taxon>Metazoa</taxon>
        <taxon>Cnidaria</taxon>
        <taxon>Anthozoa</taxon>
        <taxon>Hexacorallia</taxon>
        <taxon>Scleractinia</taxon>
        <taxon>Astrocoeniina</taxon>
        <taxon>Pocilloporidae</taxon>
        <taxon>Pocillopora</taxon>
    </lineage>
</organism>
<evidence type="ECO:0000313" key="4">
    <source>
        <dbReference type="EMBL" id="CAH3042842.1"/>
    </source>
</evidence>
<dbReference type="AlphaFoldDB" id="A0AAU9W0K9"/>
<sequence length="580" mass="65771">FFVSGTQYTKFAGFKGCECLPNFYRMDRFGQCMQCLSRGLSCQNESVRLQPGFYWKWPSNDSLTKYQKFSTDLLVNSDSYTLLRFQGTVPPVYECPAKEACLGGMESKCSYGYEGPLCAVCSKGHYQLFNRCRKCPKLLWFILQLIGITIICTILTASVILGRRKTCASGRKVTDMMLARLKIVIGFYQVTYGTLNTFSYVEWPNALWTLVHYANIVQLNLLDIIPLQCIINGITVNAYTRLLVVIGLHTALLILATLVYQLRKLLLFKKGLNNLELTESLSAERTQVYRIVSLLVFVTFPWTCTTILSFLSPTCQQICSSTDVCQSFLRADFTVQCFTEKYNRYTIAVYFLLLPVVGVPAVVLFLLWRYFHRKIHDQEETQNRKGREMSIGLSFLYENYARQCWFWELFELIRKVGVTSLLLLMGANTRSYLGAAAITSGIYTILVAYFKPIRDTFEHWLQLVALIANFVTLNVGMLLKIPIDEVSLDSQRERDSNFVSVILVVVNVTVIAVVAVQYISNFVNSINYVRKNPQCGASCCATFMMIIVGAGEDATGLETNDSSPVQATRSQTRNITELRS</sequence>
<evidence type="ECO:0000259" key="3">
    <source>
        <dbReference type="Pfam" id="PF24633"/>
    </source>
</evidence>
<feature type="non-terminal residue" evidence="4">
    <location>
        <position position="1"/>
    </location>
</feature>
<evidence type="ECO:0000313" key="5">
    <source>
        <dbReference type="Proteomes" id="UP001159428"/>
    </source>
</evidence>
<keyword evidence="2" id="KW-1133">Transmembrane helix</keyword>
<proteinExistence type="predicted"/>
<comment type="caution">
    <text evidence="4">The sequence shown here is derived from an EMBL/GenBank/DDBJ whole genome shotgun (WGS) entry which is preliminary data.</text>
</comment>
<keyword evidence="2" id="KW-0472">Membrane</keyword>
<feature type="transmembrane region" description="Helical" evidence="2">
    <location>
        <begin position="183"/>
        <end position="201"/>
    </location>
</feature>
<feature type="transmembrane region" description="Helical" evidence="2">
    <location>
        <begin position="499"/>
        <end position="519"/>
    </location>
</feature>
<feature type="transmembrane region" description="Helical" evidence="2">
    <location>
        <begin position="138"/>
        <end position="162"/>
    </location>
</feature>
<reference evidence="4 5" key="1">
    <citation type="submission" date="2022-05" db="EMBL/GenBank/DDBJ databases">
        <authorList>
            <consortium name="Genoscope - CEA"/>
            <person name="William W."/>
        </authorList>
    </citation>
    <scope>NUCLEOTIDE SEQUENCE [LARGE SCALE GENOMIC DNA]</scope>
</reference>
<protein>
    <recommendedName>
        <fullName evidence="3">DUF7630 domain-containing protein</fullName>
    </recommendedName>
</protein>
<dbReference type="Pfam" id="PF24633">
    <property type="entry name" value="DUF7630"/>
    <property type="match status" value="1"/>
</dbReference>
<feature type="domain" description="DUF7630" evidence="3">
    <location>
        <begin position="93"/>
        <end position="135"/>
    </location>
</feature>
<evidence type="ECO:0000256" key="2">
    <source>
        <dbReference type="SAM" id="Phobius"/>
    </source>
</evidence>
<dbReference type="EMBL" id="CALNXJ010000006">
    <property type="protein sequence ID" value="CAH3042842.1"/>
    <property type="molecule type" value="Genomic_DNA"/>
</dbReference>
<dbReference type="InterPro" id="IPR056047">
    <property type="entry name" value="CRMPA-like_DUF7630"/>
</dbReference>
<feature type="transmembrane region" description="Helical" evidence="2">
    <location>
        <begin position="291"/>
        <end position="311"/>
    </location>
</feature>
<accession>A0AAU9W0K9</accession>
<dbReference type="Proteomes" id="UP001159428">
    <property type="component" value="Unassembled WGS sequence"/>
</dbReference>
<keyword evidence="2" id="KW-0812">Transmembrane</keyword>
<dbReference type="PANTHER" id="PTHR11319">
    <property type="entry name" value="G PROTEIN-COUPLED RECEPTOR-RELATED"/>
    <property type="match status" value="1"/>
</dbReference>
<feature type="transmembrane region" description="Helical" evidence="2">
    <location>
        <begin position="459"/>
        <end position="479"/>
    </location>
</feature>
<dbReference type="PANTHER" id="PTHR11319:SF35">
    <property type="entry name" value="OUTER MEMBRANE PROTEIN PMPC-RELATED"/>
    <property type="match status" value="1"/>
</dbReference>
<gene>
    <name evidence="4" type="ORF">PMEA_00029046</name>
</gene>
<feature type="transmembrane region" description="Helical" evidence="2">
    <location>
        <begin position="242"/>
        <end position="260"/>
    </location>
</feature>
<name>A0AAU9W0K9_9CNID</name>
<feature type="transmembrane region" description="Helical" evidence="2">
    <location>
        <begin position="347"/>
        <end position="368"/>
    </location>
</feature>
<feature type="region of interest" description="Disordered" evidence="1">
    <location>
        <begin position="558"/>
        <end position="580"/>
    </location>
</feature>
<keyword evidence="5" id="KW-1185">Reference proteome</keyword>
<feature type="transmembrane region" description="Helical" evidence="2">
    <location>
        <begin position="432"/>
        <end position="453"/>
    </location>
</feature>
<evidence type="ECO:0000256" key="1">
    <source>
        <dbReference type="SAM" id="MobiDB-lite"/>
    </source>
</evidence>